<feature type="compositionally biased region" description="Acidic residues" evidence="1">
    <location>
        <begin position="123"/>
        <end position="134"/>
    </location>
</feature>
<dbReference type="Proteomes" id="UP000241890">
    <property type="component" value="Unassembled WGS sequence"/>
</dbReference>
<sequence>MKMNLKRSAVAAVLVAAAVAQHAQASVVGKLPSCPDGMHTRFCWKDCEENVCGYTPDEDENCSEVPMVCADVMPKPSWTDEETRGFQLSFCRCNDVNEYFDPETLTCVASEDDCSTETSEKDTSDEEEEDDSADDVVSIGIIDDEEDGEEEEDRTCPHTSLVYKTCGSACTKTCGEPAPGKTCISSCVSGCFCKNPNRWYDPVKQKCVRKKRCTPRDQ</sequence>
<dbReference type="Pfam" id="PF01826">
    <property type="entry name" value="TIL"/>
    <property type="match status" value="1"/>
</dbReference>
<keyword evidence="5" id="KW-1185">Reference proteome</keyword>
<dbReference type="SUPFAM" id="SSF57567">
    <property type="entry name" value="Serine protease inhibitors"/>
    <property type="match status" value="1"/>
</dbReference>
<protein>
    <submittedName>
        <fullName evidence="4">Chymotrypsin-elastase inhibitor ixodidin</fullName>
    </submittedName>
</protein>
<dbReference type="CDD" id="cd19941">
    <property type="entry name" value="TIL"/>
    <property type="match status" value="1"/>
</dbReference>
<evidence type="ECO:0000256" key="1">
    <source>
        <dbReference type="SAM" id="MobiDB-lite"/>
    </source>
</evidence>
<gene>
    <name evidence="4" type="ORF">FCC1311_088842</name>
</gene>
<evidence type="ECO:0000256" key="2">
    <source>
        <dbReference type="SAM" id="SignalP"/>
    </source>
</evidence>
<feature type="chain" id="PRO_5015328353" evidence="2">
    <location>
        <begin position="26"/>
        <end position="218"/>
    </location>
</feature>
<dbReference type="InParanoid" id="A0A2R5GQS1"/>
<dbReference type="OrthoDB" id="6236007at2759"/>
<evidence type="ECO:0000313" key="5">
    <source>
        <dbReference type="Proteomes" id="UP000241890"/>
    </source>
</evidence>
<dbReference type="AlphaFoldDB" id="A0A2R5GQS1"/>
<reference evidence="4 5" key="1">
    <citation type="submission" date="2017-12" db="EMBL/GenBank/DDBJ databases">
        <title>Sequencing, de novo assembly and annotation of complete genome of a new Thraustochytrid species, strain FCC1311.</title>
        <authorList>
            <person name="Sedici K."/>
            <person name="Godart F."/>
            <person name="Aiese Cigliano R."/>
            <person name="Sanseverino W."/>
            <person name="Barakat M."/>
            <person name="Ortet P."/>
            <person name="Marechal E."/>
            <person name="Cagnac O."/>
            <person name="Amato A."/>
        </authorList>
    </citation>
    <scope>NUCLEOTIDE SEQUENCE [LARGE SCALE GENOMIC DNA]</scope>
</reference>
<keyword evidence="2" id="KW-0732">Signal</keyword>
<dbReference type="Gene3D" id="2.10.25.10">
    <property type="entry name" value="Laminin"/>
    <property type="match status" value="1"/>
</dbReference>
<evidence type="ECO:0000313" key="4">
    <source>
        <dbReference type="EMBL" id="GBG32659.1"/>
    </source>
</evidence>
<feature type="domain" description="TIL" evidence="3">
    <location>
        <begin position="156"/>
        <end position="213"/>
    </location>
</feature>
<proteinExistence type="predicted"/>
<dbReference type="EMBL" id="BEYU01000126">
    <property type="protein sequence ID" value="GBG32659.1"/>
    <property type="molecule type" value="Genomic_DNA"/>
</dbReference>
<dbReference type="InterPro" id="IPR036084">
    <property type="entry name" value="Ser_inhib-like_sf"/>
</dbReference>
<dbReference type="InterPro" id="IPR002919">
    <property type="entry name" value="TIL_dom"/>
</dbReference>
<feature type="signal peptide" evidence="2">
    <location>
        <begin position="1"/>
        <end position="25"/>
    </location>
</feature>
<comment type="caution">
    <text evidence="4">The sequence shown here is derived from an EMBL/GenBank/DDBJ whole genome shotgun (WGS) entry which is preliminary data.</text>
</comment>
<organism evidence="4 5">
    <name type="scientific">Hondaea fermentalgiana</name>
    <dbReference type="NCBI Taxonomy" id="2315210"/>
    <lineage>
        <taxon>Eukaryota</taxon>
        <taxon>Sar</taxon>
        <taxon>Stramenopiles</taxon>
        <taxon>Bigyra</taxon>
        <taxon>Labyrinthulomycetes</taxon>
        <taxon>Thraustochytrida</taxon>
        <taxon>Thraustochytriidae</taxon>
        <taxon>Hondaea</taxon>
    </lineage>
</organism>
<evidence type="ECO:0000259" key="3">
    <source>
        <dbReference type="Pfam" id="PF01826"/>
    </source>
</evidence>
<accession>A0A2R5GQS1</accession>
<name>A0A2R5GQS1_9STRA</name>
<feature type="region of interest" description="Disordered" evidence="1">
    <location>
        <begin position="115"/>
        <end position="135"/>
    </location>
</feature>